<feature type="compositionally biased region" description="Low complexity" evidence="1">
    <location>
        <begin position="240"/>
        <end position="267"/>
    </location>
</feature>
<accession>A0A0N8Q010</accession>
<feature type="region of interest" description="Disordered" evidence="1">
    <location>
        <begin position="1"/>
        <end position="90"/>
    </location>
</feature>
<feature type="region of interest" description="Disordered" evidence="1">
    <location>
        <begin position="107"/>
        <end position="126"/>
    </location>
</feature>
<dbReference type="Proteomes" id="UP000053890">
    <property type="component" value="Unassembled WGS sequence"/>
</dbReference>
<dbReference type="PANTHER" id="PTHR13275:SF4">
    <property type="entry name" value="VACUOLAR PROTEIN SORTING-ASSOCIATED PROTEIN 72 HOMOLOG"/>
    <property type="match status" value="1"/>
</dbReference>
<dbReference type="OrthoDB" id="2538461at2759"/>
<feature type="region of interest" description="Disordered" evidence="1">
    <location>
        <begin position="205"/>
        <end position="428"/>
    </location>
</feature>
<feature type="compositionally biased region" description="Basic and acidic residues" evidence="1">
    <location>
        <begin position="268"/>
        <end position="298"/>
    </location>
</feature>
<evidence type="ECO:0000313" key="2">
    <source>
        <dbReference type="EMBL" id="KPV73821.1"/>
    </source>
</evidence>
<evidence type="ECO:0000313" key="3">
    <source>
        <dbReference type="Proteomes" id="UP000053890"/>
    </source>
</evidence>
<dbReference type="EMBL" id="KQ474081">
    <property type="protein sequence ID" value="KPV73821.1"/>
    <property type="molecule type" value="Genomic_DNA"/>
</dbReference>
<name>A0A0N8Q010_RHOGW</name>
<feature type="compositionally biased region" description="Basic and acidic residues" evidence="1">
    <location>
        <begin position="328"/>
        <end position="341"/>
    </location>
</feature>
<dbReference type="PANTHER" id="PTHR13275">
    <property type="entry name" value="YL-1 PROTEIN TRANSCRIPTION FACTOR-LIKE 1"/>
    <property type="match status" value="1"/>
</dbReference>
<feature type="compositionally biased region" description="Acidic residues" evidence="1">
    <location>
        <begin position="38"/>
        <end position="64"/>
    </location>
</feature>
<reference evidence="2 3" key="1">
    <citation type="journal article" date="2015" name="Front. Microbiol.">
        <title>Genome sequence of the plant growth promoting endophytic yeast Rhodotorula graminis WP1.</title>
        <authorList>
            <person name="Firrincieli A."/>
            <person name="Otillar R."/>
            <person name="Salamov A."/>
            <person name="Schmutz J."/>
            <person name="Khan Z."/>
            <person name="Redman R.S."/>
            <person name="Fleck N.D."/>
            <person name="Lindquist E."/>
            <person name="Grigoriev I.V."/>
            <person name="Doty S.L."/>
        </authorList>
    </citation>
    <scope>NUCLEOTIDE SEQUENCE [LARGE SCALE GENOMIC DNA]</scope>
    <source>
        <strain evidence="2 3">WP1</strain>
    </source>
</reference>
<proteinExistence type="predicted"/>
<protein>
    <submittedName>
        <fullName evidence="2">Uncharacterized protein</fullName>
    </submittedName>
</protein>
<dbReference type="AlphaFoldDB" id="A0A0N8Q010"/>
<dbReference type="GO" id="GO:0005634">
    <property type="term" value="C:nucleus"/>
    <property type="evidence" value="ECO:0007669"/>
    <property type="project" value="TreeGrafter"/>
</dbReference>
<evidence type="ECO:0000256" key="1">
    <source>
        <dbReference type="SAM" id="MobiDB-lite"/>
    </source>
</evidence>
<keyword evidence="3" id="KW-1185">Reference proteome</keyword>
<dbReference type="GeneID" id="28977744"/>
<dbReference type="RefSeq" id="XP_018269870.1">
    <property type="nucleotide sequence ID" value="XM_018417296.1"/>
</dbReference>
<sequence length="428" mass="45735">MPVYKHVAASQKRSKRKAEQLLSDEEDDLSASDNSDASQDEADTDSGSDQTDSDDDDSADEDDGLGGVDDVLGEDDPRPPPKGFPNALEALENQVVSSALLVAAAAGGESGDEAAKGGADGDDEDDEELPLICVVCPNKVLKKGKMTDVHLASKDHKRRFARFSAHVQADDFPPEFALSDARWVSSQLDKAVIERLSMQTLVGGKKAGTATAPAAVEEKKEAVKQPETPAKKGKGKEKATTPAAAAAASTAAPSSAADTPAKASNAARKAEAVAAAEKEGISVREQLRRAKKEKEAKRAQRKKEKNERVKRRKLEKGEEIPARPPTKRFVEKIKPTEDEIAARQAWKKARDEAKAAGQPVPPRPVLAYEHGGKAPARLVKQHAQKKEAFEAKVQGGGGGETRKRERKERRKDKASAAAAKGDEVLAEV</sequence>
<feature type="compositionally biased region" description="Low complexity" evidence="1">
    <location>
        <begin position="205"/>
        <end position="215"/>
    </location>
</feature>
<dbReference type="OMA" id="MPVYKHV"/>
<dbReference type="STRING" id="578459.A0A0N8Q010"/>
<gene>
    <name evidence="2" type="ORF">RHOBADRAFT_54418</name>
</gene>
<feature type="compositionally biased region" description="Basic residues" evidence="1">
    <location>
        <begin position="299"/>
        <end position="314"/>
    </location>
</feature>
<organism evidence="2 3">
    <name type="scientific">Rhodotorula graminis (strain WP1)</name>
    <dbReference type="NCBI Taxonomy" id="578459"/>
    <lineage>
        <taxon>Eukaryota</taxon>
        <taxon>Fungi</taxon>
        <taxon>Dikarya</taxon>
        <taxon>Basidiomycota</taxon>
        <taxon>Pucciniomycotina</taxon>
        <taxon>Microbotryomycetes</taxon>
        <taxon>Sporidiobolales</taxon>
        <taxon>Sporidiobolaceae</taxon>
        <taxon>Rhodotorula</taxon>
    </lineage>
</organism>